<evidence type="ECO:0000313" key="10">
    <source>
        <dbReference type="Proteomes" id="UP000001405"/>
    </source>
</evidence>
<dbReference type="Gene3D" id="1.20.1600.10">
    <property type="entry name" value="Outer membrane efflux proteins (OEP)"/>
    <property type="match status" value="1"/>
</dbReference>
<reference evidence="9 10" key="1">
    <citation type="journal article" date="2010" name="Nature">
        <title>Metabolic streamlining in an open-ocean nitrogen-fixing cyanobacterium.</title>
        <authorList>
            <person name="Tripp H.J."/>
            <person name="Bench S.R."/>
            <person name="Turk K.A."/>
            <person name="Foster R.A."/>
            <person name="Desany B.A."/>
            <person name="Niazi F."/>
            <person name="Affourtit J.P."/>
            <person name="Zehr J.P."/>
        </authorList>
    </citation>
    <scope>NUCLEOTIDE SEQUENCE [LARGE SCALE GENOMIC DNA]</scope>
    <source>
        <strain evidence="10">ALOHA</strain>
    </source>
</reference>
<accession>D3EPP5</accession>
<dbReference type="KEGG" id="cyu:UCYN_07510"/>
<dbReference type="Pfam" id="PF02321">
    <property type="entry name" value="OEP"/>
    <property type="match status" value="2"/>
</dbReference>
<evidence type="ECO:0000256" key="8">
    <source>
        <dbReference type="SAM" id="Coils"/>
    </source>
</evidence>
<dbReference type="GO" id="GO:0009279">
    <property type="term" value="C:cell outer membrane"/>
    <property type="evidence" value="ECO:0007669"/>
    <property type="project" value="UniProtKB-SubCell"/>
</dbReference>
<evidence type="ECO:0000256" key="2">
    <source>
        <dbReference type="ARBA" id="ARBA00007613"/>
    </source>
</evidence>
<feature type="coiled-coil region" evidence="8">
    <location>
        <begin position="147"/>
        <end position="199"/>
    </location>
</feature>
<dbReference type="SUPFAM" id="SSF56954">
    <property type="entry name" value="Outer membrane efflux proteins (OEP)"/>
    <property type="match status" value="1"/>
</dbReference>
<keyword evidence="7" id="KW-0998">Cell outer membrane</keyword>
<dbReference type="PANTHER" id="PTHR30026:SF21">
    <property type="entry name" value="SLR1270 PROTEIN"/>
    <property type="match status" value="1"/>
</dbReference>
<evidence type="ECO:0000256" key="5">
    <source>
        <dbReference type="ARBA" id="ARBA00022692"/>
    </source>
</evidence>
<dbReference type="PANTHER" id="PTHR30026">
    <property type="entry name" value="OUTER MEMBRANE PROTEIN TOLC"/>
    <property type="match status" value="1"/>
</dbReference>
<comment type="subcellular location">
    <subcellularLocation>
        <location evidence="1">Cell outer membrane</location>
    </subcellularLocation>
</comment>
<dbReference type="HOGENOM" id="CLU_012817_7_2_3"/>
<evidence type="ECO:0000256" key="6">
    <source>
        <dbReference type="ARBA" id="ARBA00023136"/>
    </source>
</evidence>
<dbReference type="RefSeq" id="WP_012954132.1">
    <property type="nucleotide sequence ID" value="NC_013771.1"/>
</dbReference>
<sequence>MQEEYKLFIKPSFEQGNYALKSFFRYTSTDDRFLVSSIKKNNINTIFNRPLTLKEVIFVALQNNQEIENARVTIEEFKARLTEQESKLYPSLDIDSRLNHKFFERQSTDFSQGFKKQVAASSRETTGIFNVSLRYDIYTGGEREGRIRKAEREIRNRQLQLEQIAEQIRFEATDNYYLLQNADAEVAIAQADVENATQTLRDARLLERAGLGTKFDVLRADGDLATANEQLARTVAKQRIAIKKLTETLNLGQKIQLSAADNITELGYWKLSLEETIVQAYKNRAELEQQLIQVEIGKQDRRIAIAEIIPKLDIIAQYGFNDEFEDALGALINYRFETRLRWRLFDGGRAFAGVKAAERRIDQANIQFADLRSQIRFEVEEAYYNLIANKGNIESTRKNITTREEGLRLARLRFQAGIGVQSDVIDAQRDLSKARGDFLQAIIEYNRSINLLQRAVSNFPDSLLFKRI</sequence>
<proteinExistence type="inferred from homology"/>
<evidence type="ECO:0000256" key="7">
    <source>
        <dbReference type="ARBA" id="ARBA00023237"/>
    </source>
</evidence>
<evidence type="ECO:0000256" key="3">
    <source>
        <dbReference type="ARBA" id="ARBA00022448"/>
    </source>
</evidence>
<keyword evidence="5" id="KW-0812">Transmembrane</keyword>
<dbReference type="PATRIC" id="fig|713887.8.peg.704"/>
<gene>
    <name evidence="9" type="ordered locus">UCYN_07510</name>
</gene>
<dbReference type="InterPro" id="IPR003423">
    <property type="entry name" value="OMP_efflux"/>
</dbReference>
<keyword evidence="8" id="KW-0175">Coiled coil</keyword>
<keyword evidence="4" id="KW-1134">Transmembrane beta strand</keyword>
<dbReference type="GO" id="GO:0015288">
    <property type="term" value="F:porin activity"/>
    <property type="evidence" value="ECO:0007669"/>
    <property type="project" value="TreeGrafter"/>
</dbReference>
<keyword evidence="3" id="KW-0813">Transport</keyword>
<protein>
    <submittedName>
        <fullName evidence="9">Outer membrane protein</fullName>
    </submittedName>
</protein>
<dbReference type="GO" id="GO:0015562">
    <property type="term" value="F:efflux transmembrane transporter activity"/>
    <property type="evidence" value="ECO:0007669"/>
    <property type="project" value="InterPro"/>
</dbReference>
<feature type="coiled-coil region" evidence="8">
    <location>
        <begin position="228"/>
        <end position="290"/>
    </location>
</feature>
<name>D3EPP5_ATETH</name>
<dbReference type="STRING" id="1453429.UCYN_07510"/>
<dbReference type="AlphaFoldDB" id="D3EPP5"/>
<feature type="coiled-coil region" evidence="8">
    <location>
        <begin position="60"/>
        <end position="87"/>
    </location>
</feature>
<evidence type="ECO:0000256" key="4">
    <source>
        <dbReference type="ARBA" id="ARBA00022452"/>
    </source>
</evidence>
<evidence type="ECO:0000313" key="9">
    <source>
        <dbReference type="EMBL" id="ADB95445.1"/>
    </source>
</evidence>
<comment type="similarity">
    <text evidence="2">Belongs to the outer membrane factor (OMF) (TC 1.B.17) family.</text>
</comment>
<organism evidence="10">
    <name type="scientific">Atelocyanobacterium thalassa (isolate ALOHA)</name>
    <dbReference type="NCBI Taxonomy" id="1453429"/>
    <lineage>
        <taxon>Bacteria</taxon>
        <taxon>Bacillati</taxon>
        <taxon>Cyanobacteriota</taxon>
        <taxon>Cyanophyceae</taxon>
        <taxon>Oscillatoriophycideae</taxon>
        <taxon>Chroococcales</taxon>
        <taxon>Aphanothecaceae</taxon>
        <taxon>Candidatus Atelocyanobacterium</taxon>
        <taxon>Candidatus Atelocyanobacterium thalassae</taxon>
    </lineage>
</organism>
<dbReference type="InterPro" id="IPR051906">
    <property type="entry name" value="TolC-like"/>
</dbReference>
<keyword evidence="10" id="KW-1185">Reference proteome</keyword>
<dbReference type="GO" id="GO:1990281">
    <property type="term" value="C:efflux pump complex"/>
    <property type="evidence" value="ECO:0007669"/>
    <property type="project" value="TreeGrafter"/>
</dbReference>
<evidence type="ECO:0000256" key="1">
    <source>
        <dbReference type="ARBA" id="ARBA00004442"/>
    </source>
</evidence>
<dbReference type="EMBL" id="CP001842">
    <property type="protein sequence ID" value="ADB95445.1"/>
    <property type="molecule type" value="Genomic_DNA"/>
</dbReference>
<keyword evidence="6" id="KW-0472">Membrane</keyword>
<dbReference type="Proteomes" id="UP000001405">
    <property type="component" value="Chromosome"/>
</dbReference>